<dbReference type="Pfam" id="PF01048">
    <property type="entry name" value="PNP_UDP_1"/>
    <property type="match status" value="1"/>
</dbReference>
<dbReference type="RefSeq" id="WP_377566853.1">
    <property type="nucleotide sequence ID" value="NZ_JBHTMP010000003.1"/>
</dbReference>
<feature type="domain" description="Nucleoside phosphorylase" evidence="1">
    <location>
        <begin position="5"/>
        <end position="241"/>
    </location>
</feature>
<dbReference type="Proteomes" id="UP001597260">
    <property type="component" value="Unassembled WGS sequence"/>
</dbReference>
<gene>
    <name evidence="2" type="ORF">ACFQ4H_03515</name>
</gene>
<reference evidence="3" key="1">
    <citation type="journal article" date="2019" name="Int. J. Syst. Evol. Microbiol.">
        <title>The Global Catalogue of Microorganisms (GCM) 10K type strain sequencing project: providing services to taxonomists for standard genome sequencing and annotation.</title>
        <authorList>
            <consortium name="The Broad Institute Genomics Platform"/>
            <consortium name="The Broad Institute Genome Sequencing Center for Infectious Disease"/>
            <person name="Wu L."/>
            <person name="Ma J."/>
        </authorList>
    </citation>
    <scope>NUCLEOTIDE SEQUENCE [LARGE SCALE GENOMIC DNA]</scope>
    <source>
        <strain evidence="3">JCM 31037</strain>
    </source>
</reference>
<dbReference type="SUPFAM" id="SSF53167">
    <property type="entry name" value="Purine and uridine phosphorylases"/>
    <property type="match status" value="1"/>
</dbReference>
<dbReference type="PANTHER" id="PTHR46832">
    <property type="entry name" value="5'-METHYLTHIOADENOSINE/S-ADENOSYLHOMOCYSTEINE NUCLEOSIDASE"/>
    <property type="match status" value="1"/>
</dbReference>
<sequence length="388" mass="40843">MNSSPVVILTALNLEYEAVRKQLTDLRIHRHAKGTRFEVGRLGRSGCRVALGLVGKGNHPAAVLAERAMAEFSPAAVLFVGVAGGLWPSIQLGDVVVASQVYAYHGGTSENNGLKARPKAWEISHGAAQIAHHLIRSGEWKHGLPPDAAPRVHFGPIAAGEIVQDSAISEQARWVRQHYNDALAIEMEAAGVAQAAHLNQALPVVVVRGISDRADGSKTTTDGRNWQPRAAAHAAAFAAALAQELAQELVADGAVDHPATADTSGRTQMGVTNSNSASGNARVGVQAGQVYGNITVGAEPERPIDLAAGIADIRSLLKQAHRDGQLDEATYAAAETELDVASECLREDTTQSRNTLVVTLKRLRGLVFDVAELATRLAAIIAVAKGLS</sequence>
<dbReference type="InterPro" id="IPR035994">
    <property type="entry name" value="Nucleoside_phosphorylase_sf"/>
</dbReference>
<evidence type="ECO:0000313" key="2">
    <source>
        <dbReference type="EMBL" id="MFD1320153.1"/>
    </source>
</evidence>
<evidence type="ECO:0000259" key="1">
    <source>
        <dbReference type="Pfam" id="PF01048"/>
    </source>
</evidence>
<dbReference type="PANTHER" id="PTHR46832:SF1">
    <property type="entry name" value="5'-METHYLTHIOADENOSINE_S-ADENOSYLHOMOCYSTEINE NUCLEOSIDASE"/>
    <property type="match status" value="1"/>
</dbReference>
<name>A0ABW3YAK3_9ACTN</name>
<dbReference type="CDD" id="cd09008">
    <property type="entry name" value="MTAN"/>
    <property type="match status" value="1"/>
</dbReference>
<dbReference type="Gene3D" id="3.40.50.1580">
    <property type="entry name" value="Nucleoside phosphorylase domain"/>
    <property type="match status" value="1"/>
</dbReference>
<evidence type="ECO:0000313" key="3">
    <source>
        <dbReference type="Proteomes" id="UP001597260"/>
    </source>
</evidence>
<accession>A0ABW3YAK3</accession>
<proteinExistence type="predicted"/>
<organism evidence="2 3">
    <name type="scientific">Micromonospora sonneratiae</name>
    <dbReference type="NCBI Taxonomy" id="1184706"/>
    <lineage>
        <taxon>Bacteria</taxon>
        <taxon>Bacillati</taxon>
        <taxon>Actinomycetota</taxon>
        <taxon>Actinomycetes</taxon>
        <taxon>Micromonosporales</taxon>
        <taxon>Micromonosporaceae</taxon>
        <taxon>Micromonospora</taxon>
    </lineage>
</organism>
<comment type="caution">
    <text evidence="2">The sequence shown here is derived from an EMBL/GenBank/DDBJ whole genome shotgun (WGS) entry which is preliminary data.</text>
</comment>
<dbReference type="EMBL" id="JBHTMP010000003">
    <property type="protein sequence ID" value="MFD1320153.1"/>
    <property type="molecule type" value="Genomic_DNA"/>
</dbReference>
<protein>
    <submittedName>
        <fullName evidence="2">Purine phosphorylase</fullName>
    </submittedName>
</protein>
<keyword evidence="3" id="KW-1185">Reference proteome</keyword>
<dbReference type="InterPro" id="IPR000845">
    <property type="entry name" value="Nucleoside_phosphorylase_d"/>
</dbReference>